<proteinExistence type="predicted"/>
<accession>A0A1R1PZB4</accession>
<name>A0A1R1PZB4_ZANCU</name>
<organism evidence="1 2">
    <name type="scientific">Zancudomyces culisetae</name>
    <name type="common">Gut fungus</name>
    <name type="synonym">Smittium culisetae</name>
    <dbReference type="NCBI Taxonomy" id="1213189"/>
    <lineage>
        <taxon>Eukaryota</taxon>
        <taxon>Fungi</taxon>
        <taxon>Fungi incertae sedis</taxon>
        <taxon>Zoopagomycota</taxon>
        <taxon>Kickxellomycotina</taxon>
        <taxon>Harpellomycetes</taxon>
        <taxon>Harpellales</taxon>
        <taxon>Legeriomycetaceae</taxon>
        <taxon>Zancudomyces</taxon>
    </lineage>
</organism>
<dbReference type="AlphaFoldDB" id="A0A1R1PZB4"/>
<reference evidence="2" key="1">
    <citation type="submission" date="2017-01" db="EMBL/GenBank/DDBJ databases">
        <authorList>
            <person name="Wang Y."/>
            <person name="White M."/>
            <person name="Kvist S."/>
            <person name="Moncalvo J.-M."/>
        </authorList>
    </citation>
    <scope>NUCLEOTIDE SEQUENCE [LARGE SCALE GENOMIC DNA]</scope>
    <source>
        <strain evidence="2">COL-18-3</strain>
    </source>
</reference>
<dbReference type="EMBL" id="LSSK01000009">
    <property type="protein sequence ID" value="OMH86286.1"/>
    <property type="molecule type" value="Genomic_DNA"/>
</dbReference>
<evidence type="ECO:0000313" key="2">
    <source>
        <dbReference type="Proteomes" id="UP000188320"/>
    </source>
</evidence>
<comment type="caution">
    <text evidence="1">The sequence shown here is derived from an EMBL/GenBank/DDBJ whole genome shotgun (WGS) entry which is preliminary data.</text>
</comment>
<keyword evidence="2" id="KW-1185">Reference proteome</keyword>
<gene>
    <name evidence="1" type="ORF">AX774_g178</name>
</gene>
<protein>
    <submittedName>
        <fullName evidence="1">Uncharacterized protein</fullName>
    </submittedName>
</protein>
<evidence type="ECO:0000313" key="1">
    <source>
        <dbReference type="EMBL" id="OMH86286.1"/>
    </source>
</evidence>
<dbReference type="Proteomes" id="UP000188320">
    <property type="component" value="Unassembled WGS sequence"/>
</dbReference>
<sequence>MEKRKDMFSENALGQEKQNSWEQILKAASINKTVQTKNLIIMGDGNSGKSVAIAQLIKWTQTPGVGNGLELNDAAGNINKQVKAEENNEENDLQILMAAGKNELGLTYISSDIHDEEYEGENFFSFE</sequence>
<dbReference type="OrthoDB" id="27603at2759"/>